<reference evidence="2 3" key="1">
    <citation type="submission" date="2024-05" db="EMBL/GenBank/DDBJ databases">
        <title>Genome sequencing and assembly of Indian major carp, Cirrhinus mrigala (Hamilton, 1822).</title>
        <authorList>
            <person name="Mohindra V."/>
            <person name="Chowdhury L.M."/>
            <person name="Lal K."/>
            <person name="Jena J.K."/>
        </authorList>
    </citation>
    <scope>NUCLEOTIDE SEQUENCE [LARGE SCALE GENOMIC DNA]</scope>
    <source>
        <strain evidence="2">CM1030</strain>
        <tissue evidence="2">Blood</tissue>
    </source>
</reference>
<keyword evidence="1" id="KW-0472">Membrane</keyword>
<name>A0ABD0QRQ9_CIRMR</name>
<accession>A0ABD0QRQ9</accession>
<dbReference type="AlphaFoldDB" id="A0ABD0QRQ9"/>
<keyword evidence="1" id="KW-0812">Transmembrane</keyword>
<protein>
    <submittedName>
        <fullName evidence="2">Uncharacterized protein</fullName>
    </submittedName>
</protein>
<feature type="transmembrane region" description="Helical" evidence="1">
    <location>
        <begin position="51"/>
        <end position="70"/>
    </location>
</feature>
<gene>
    <name evidence="2" type="ORF">M9458_015601</name>
</gene>
<evidence type="ECO:0000313" key="2">
    <source>
        <dbReference type="EMBL" id="KAL0188502.1"/>
    </source>
</evidence>
<organism evidence="2 3">
    <name type="scientific">Cirrhinus mrigala</name>
    <name type="common">Mrigala</name>
    <dbReference type="NCBI Taxonomy" id="683832"/>
    <lineage>
        <taxon>Eukaryota</taxon>
        <taxon>Metazoa</taxon>
        <taxon>Chordata</taxon>
        <taxon>Craniata</taxon>
        <taxon>Vertebrata</taxon>
        <taxon>Euteleostomi</taxon>
        <taxon>Actinopterygii</taxon>
        <taxon>Neopterygii</taxon>
        <taxon>Teleostei</taxon>
        <taxon>Ostariophysi</taxon>
        <taxon>Cypriniformes</taxon>
        <taxon>Cyprinidae</taxon>
        <taxon>Labeoninae</taxon>
        <taxon>Labeonini</taxon>
        <taxon>Cirrhinus</taxon>
    </lineage>
</organism>
<dbReference type="EMBL" id="JAMKFB020000007">
    <property type="protein sequence ID" value="KAL0188502.1"/>
    <property type="molecule type" value="Genomic_DNA"/>
</dbReference>
<proteinExistence type="predicted"/>
<dbReference type="Proteomes" id="UP001529510">
    <property type="component" value="Unassembled WGS sequence"/>
</dbReference>
<comment type="caution">
    <text evidence="2">The sequence shown here is derived from an EMBL/GenBank/DDBJ whole genome shotgun (WGS) entry which is preliminary data.</text>
</comment>
<keyword evidence="3" id="KW-1185">Reference proteome</keyword>
<evidence type="ECO:0000256" key="1">
    <source>
        <dbReference type="SAM" id="Phobius"/>
    </source>
</evidence>
<keyword evidence="1" id="KW-1133">Transmembrane helix</keyword>
<sequence length="75" mass="8042">MELCLASDILCSKLPAVHRCVTALLAIAGGEEEVNEDNSGTSPSVSPSSPFSTGFLLFYSLLMALLYLFYCHLIA</sequence>
<evidence type="ECO:0000313" key="3">
    <source>
        <dbReference type="Proteomes" id="UP001529510"/>
    </source>
</evidence>